<name>A0A067RMD9_ZOONE</name>
<reference evidence="1 2" key="1">
    <citation type="journal article" date="2014" name="Nat. Commun.">
        <title>Molecular traces of alternative social organization in a termite genome.</title>
        <authorList>
            <person name="Terrapon N."/>
            <person name="Li C."/>
            <person name="Robertson H.M."/>
            <person name="Ji L."/>
            <person name="Meng X."/>
            <person name="Booth W."/>
            <person name="Chen Z."/>
            <person name="Childers C.P."/>
            <person name="Glastad K.M."/>
            <person name="Gokhale K."/>
            <person name="Gowin J."/>
            <person name="Gronenberg W."/>
            <person name="Hermansen R.A."/>
            <person name="Hu H."/>
            <person name="Hunt B.G."/>
            <person name="Huylmans A.K."/>
            <person name="Khalil S.M."/>
            <person name="Mitchell R.D."/>
            <person name="Munoz-Torres M.C."/>
            <person name="Mustard J.A."/>
            <person name="Pan H."/>
            <person name="Reese J.T."/>
            <person name="Scharf M.E."/>
            <person name="Sun F."/>
            <person name="Vogel H."/>
            <person name="Xiao J."/>
            <person name="Yang W."/>
            <person name="Yang Z."/>
            <person name="Yang Z."/>
            <person name="Zhou J."/>
            <person name="Zhu J."/>
            <person name="Brent C.S."/>
            <person name="Elsik C.G."/>
            <person name="Goodisman M.A."/>
            <person name="Liberles D.A."/>
            <person name="Roe R.M."/>
            <person name="Vargo E.L."/>
            <person name="Vilcinskas A."/>
            <person name="Wang J."/>
            <person name="Bornberg-Bauer E."/>
            <person name="Korb J."/>
            <person name="Zhang G."/>
            <person name="Liebig J."/>
        </authorList>
    </citation>
    <scope>NUCLEOTIDE SEQUENCE [LARGE SCALE GENOMIC DNA]</scope>
    <source>
        <tissue evidence="1">Whole organism</tissue>
    </source>
</reference>
<evidence type="ECO:0000313" key="2">
    <source>
        <dbReference type="Proteomes" id="UP000027135"/>
    </source>
</evidence>
<organism evidence="1 2">
    <name type="scientific">Zootermopsis nevadensis</name>
    <name type="common">Dampwood termite</name>
    <dbReference type="NCBI Taxonomy" id="136037"/>
    <lineage>
        <taxon>Eukaryota</taxon>
        <taxon>Metazoa</taxon>
        <taxon>Ecdysozoa</taxon>
        <taxon>Arthropoda</taxon>
        <taxon>Hexapoda</taxon>
        <taxon>Insecta</taxon>
        <taxon>Pterygota</taxon>
        <taxon>Neoptera</taxon>
        <taxon>Polyneoptera</taxon>
        <taxon>Dictyoptera</taxon>
        <taxon>Blattodea</taxon>
        <taxon>Blattoidea</taxon>
        <taxon>Termitoidae</taxon>
        <taxon>Termopsidae</taxon>
        <taxon>Zootermopsis</taxon>
    </lineage>
</organism>
<protein>
    <submittedName>
        <fullName evidence="1">Uncharacterized protein</fullName>
    </submittedName>
</protein>
<dbReference type="EMBL" id="KK852425">
    <property type="protein sequence ID" value="KDR24168.1"/>
    <property type="molecule type" value="Genomic_DNA"/>
</dbReference>
<keyword evidence="2" id="KW-1185">Reference proteome</keyword>
<proteinExistence type="predicted"/>
<dbReference type="Proteomes" id="UP000027135">
    <property type="component" value="Unassembled WGS sequence"/>
</dbReference>
<evidence type="ECO:0000313" key="1">
    <source>
        <dbReference type="EMBL" id="KDR24168.1"/>
    </source>
</evidence>
<sequence>MRMKVGVPRGRCQNPWLNLHMNPHLWLIDIMRSTRMFILSLTSDVTEIIHSTFW</sequence>
<dbReference type="AlphaFoldDB" id="A0A067RMD9"/>
<dbReference type="InParanoid" id="A0A067RMD9"/>
<accession>A0A067RMD9</accession>
<gene>
    <name evidence="1" type="ORF">L798_08998</name>
</gene>